<sequence length="320" mass="35001">MLLAQTNVATTAASFLEIGAGAKSLSMGGAYVSVANDVSALYWNPSGIVNVERPSVHIYHSPWLVKTSFYHGGAVVPMGRAGVLGVSYTTVTMDEMDVRTVTYPDGTGEKFDVSNLAMGIAYAKKLTDRFSFGFQTKFVQEKIWKMRAKGLAVDIGTLFLTTSGMRIGMSISNFGGKMGMGGINTAVDYDVDETIYGNNDKIDAHLDAAEWPLPLIFRFGVSRDFALPGKQRITVAADGIHPNNNVETVNMGLEYGFSEILFLRLGRSHLFMEDAQQEGLSYGLGLNYKIPRGPQLRVDYVLQPFGVFNNNTGYSIYITF</sequence>
<name>A0A381R8C4_9ZZZZ</name>
<evidence type="ECO:0000313" key="2">
    <source>
        <dbReference type="EMBL" id="SUZ85783.1"/>
    </source>
</evidence>
<dbReference type="NCBIfam" id="NF033709">
    <property type="entry name" value="PorV_fam"/>
    <property type="match status" value="1"/>
</dbReference>
<reference evidence="2" key="1">
    <citation type="submission" date="2018-05" db="EMBL/GenBank/DDBJ databases">
        <authorList>
            <person name="Lanie J.A."/>
            <person name="Ng W.-L."/>
            <person name="Kazmierczak K.M."/>
            <person name="Andrzejewski T.M."/>
            <person name="Davidsen T.M."/>
            <person name="Wayne K.J."/>
            <person name="Tettelin H."/>
            <person name="Glass J.I."/>
            <person name="Rusch D."/>
            <person name="Podicherti R."/>
            <person name="Tsui H.-C.T."/>
            <person name="Winkler M.E."/>
        </authorList>
    </citation>
    <scope>NUCLEOTIDE SEQUENCE</scope>
</reference>
<dbReference type="AlphaFoldDB" id="A0A381R8C4"/>
<dbReference type="EMBL" id="UINC01001650">
    <property type="protein sequence ID" value="SUZ85783.1"/>
    <property type="molecule type" value="Genomic_DNA"/>
</dbReference>
<dbReference type="Pfam" id="PF19572">
    <property type="entry name" value="PorV"/>
    <property type="match status" value="1"/>
</dbReference>
<accession>A0A381R8C4</accession>
<gene>
    <name evidence="2" type="ORF">METZ01_LOCUS38637</name>
</gene>
<feature type="domain" description="Type IX secretion system protein PorV" evidence="1">
    <location>
        <begin position="5"/>
        <end position="153"/>
    </location>
</feature>
<dbReference type="InterPro" id="IPR045741">
    <property type="entry name" value="PorV"/>
</dbReference>
<dbReference type="SUPFAM" id="SSF56935">
    <property type="entry name" value="Porins"/>
    <property type="match status" value="1"/>
</dbReference>
<organism evidence="2">
    <name type="scientific">marine metagenome</name>
    <dbReference type="NCBI Taxonomy" id="408172"/>
    <lineage>
        <taxon>unclassified sequences</taxon>
        <taxon>metagenomes</taxon>
        <taxon>ecological metagenomes</taxon>
    </lineage>
</organism>
<evidence type="ECO:0000259" key="1">
    <source>
        <dbReference type="Pfam" id="PF19572"/>
    </source>
</evidence>
<proteinExistence type="predicted"/>
<dbReference type="Gene3D" id="2.40.160.60">
    <property type="entry name" value="Outer membrane protein transport protein (OMPP1/FadL/TodX)"/>
    <property type="match status" value="1"/>
</dbReference>
<protein>
    <recommendedName>
        <fullName evidence="1">Type IX secretion system protein PorV domain-containing protein</fullName>
    </recommendedName>
</protein>